<evidence type="ECO:0000313" key="3">
    <source>
        <dbReference type="EMBL" id="KAF2661553.1"/>
    </source>
</evidence>
<sequence length="745" mass="83606">MSRLPDLVQDSKLETEFHAKYTTHIYHEATSQQGKPRREYWTRERCIATGGFGVVWRERCVRGHGDNEVRAVKQFPKPAKTKDYLRELEAVAKFSHPRYVRRFVKSLGWYEDEDDLYIAMEFMPEGDLFRHLAKGQRLPEIEAQQITFQLLEALSYMHENGFAHRDLKPRNILIQAKPPEEWCVKVADFGISKRAGEVHATHSTIKGTPAYMAPECQGLLESPEGEPTAADIWALGESVHNMLTLKPTFDGKLRARELTKYIEGRREFSDVCLQEVGASDAVIRFVRAAMAPDPGNRMTTQQALEHEWLSVFARTTSRPASILSLDVGHTDGTDRSDADDDFFPSLSEASGRWTTMQGTVDDESSARDSPTKALYAQQPPNSSESDQTATRHEEAERLEPIPSTSAPTKISSNAATDHVSGVAFSRVFTISPDGKWLAIVPHGDMVLVQIWEVLAGVLIRTLEPCRTLFPGSGKRKPSEFVLVTFSPVADILAVGFSGDSGRINIYNVNSGLLILTIQDPASQWIHGQLEFSQDGSQIAYRTGSSIAIARLGERLIVEYLEPRFPSRHGIVQAIKLGDRRLMVACGAGIGVWDTRSLSSEPHSFHNFKDRTLYFPQWSQDLTAMLYFTHNERDVYCGNLWKEGQGFWSRHRHIAWDPTIAIVDPEQAVIALSRGGERVAMTCSSDPLHTIELRDGSTGALVTKRDFDFEIRAMRFTINSRKQEVLVIAGNVKGNELFRVRVATES</sequence>
<dbReference type="InterPro" id="IPR000719">
    <property type="entry name" value="Prot_kinase_dom"/>
</dbReference>
<name>A0A6A6TRI5_9PLEO</name>
<dbReference type="InterPro" id="IPR011009">
    <property type="entry name" value="Kinase-like_dom_sf"/>
</dbReference>
<feature type="region of interest" description="Disordered" evidence="1">
    <location>
        <begin position="326"/>
        <end position="412"/>
    </location>
</feature>
<dbReference type="SMART" id="SM00220">
    <property type="entry name" value="S_TKc"/>
    <property type="match status" value="1"/>
</dbReference>
<dbReference type="SUPFAM" id="SSF82171">
    <property type="entry name" value="DPP6 N-terminal domain-like"/>
    <property type="match status" value="1"/>
</dbReference>
<feature type="compositionally biased region" description="Basic and acidic residues" evidence="1">
    <location>
        <begin position="389"/>
        <end position="399"/>
    </location>
</feature>
<proteinExistence type="predicted"/>
<dbReference type="OrthoDB" id="10252171at2759"/>
<dbReference type="PROSITE" id="PS00108">
    <property type="entry name" value="PROTEIN_KINASE_ST"/>
    <property type="match status" value="1"/>
</dbReference>
<accession>A0A6A6TRI5</accession>
<dbReference type="AlphaFoldDB" id="A0A6A6TRI5"/>
<feature type="compositionally biased region" description="Polar residues" evidence="1">
    <location>
        <begin position="378"/>
        <end position="388"/>
    </location>
</feature>
<dbReference type="InterPro" id="IPR008271">
    <property type="entry name" value="Ser/Thr_kinase_AS"/>
</dbReference>
<organism evidence="3 4">
    <name type="scientific">Lophiostoma macrostomum CBS 122681</name>
    <dbReference type="NCBI Taxonomy" id="1314788"/>
    <lineage>
        <taxon>Eukaryota</taxon>
        <taxon>Fungi</taxon>
        <taxon>Dikarya</taxon>
        <taxon>Ascomycota</taxon>
        <taxon>Pezizomycotina</taxon>
        <taxon>Dothideomycetes</taxon>
        <taxon>Pleosporomycetidae</taxon>
        <taxon>Pleosporales</taxon>
        <taxon>Lophiostomataceae</taxon>
        <taxon>Lophiostoma</taxon>
    </lineage>
</organism>
<feature type="compositionally biased region" description="Polar residues" evidence="1">
    <location>
        <begin position="402"/>
        <end position="412"/>
    </location>
</feature>
<protein>
    <submittedName>
        <fullName evidence="3">Kinase-like protein</fullName>
    </submittedName>
</protein>
<evidence type="ECO:0000313" key="4">
    <source>
        <dbReference type="Proteomes" id="UP000799324"/>
    </source>
</evidence>
<evidence type="ECO:0000256" key="1">
    <source>
        <dbReference type="SAM" id="MobiDB-lite"/>
    </source>
</evidence>
<dbReference type="Gene3D" id="1.10.510.10">
    <property type="entry name" value="Transferase(Phosphotransferase) domain 1"/>
    <property type="match status" value="1"/>
</dbReference>
<keyword evidence="4" id="KW-1185">Reference proteome</keyword>
<dbReference type="GO" id="GO:0005524">
    <property type="term" value="F:ATP binding"/>
    <property type="evidence" value="ECO:0007669"/>
    <property type="project" value="InterPro"/>
</dbReference>
<keyword evidence="3" id="KW-0808">Transferase</keyword>
<dbReference type="Proteomes" id="UP000799324">
    <property type="component" value="Unassembled WGS sequence"/>
</dbReference>
<keyword evidence="3" id="KW-0418">Kinase</keyword>
<dbReference type="InterPro" id="IPR015943">
    <property type="entry name" value="WD40/YVTN_repeat-like_dom_sf"/>
</dbReference>
<gene>
    <name evidence="3" type="ORF">K491DRAFT_710770</name>
</gene>
<dbReference type="InterPro" id="IPR052751">
    <property type="entry name" value="Plant_MAPKKK"/>
</dbReference>
<reference evidence="3" key="1">
    <citation type="journal article" date="2020" name="Stud. Mycol.">
        <title>101 Dothideomycetes genomes: a test case for predicting lifestyles and emergence of pathogens.</title>
        <authorList>
            <person name="Haridas S."/>
            <person name="Albert R."/>
            <person name="Binder M."/>
            <person name="Bloem J."/>
            <person name="Labutti K."/>
            <person name="Salamov A."/>
            <person name="Andreopoulos B."/>
            <person name="Baker S."/>
            <person name="Barry K."/>
            <person name="Bills G."/>
            <person name="Bluhm B."/>
            <person name="Cannon C."/>
            <person name="Castanera R."/>
            <person name="Culley D."/>
            <person name="Daum C."/>
            <person name="Ezra D."/>
            <person name="Gonzalez J."/>
            <person name="Henrissat B."/>
            <person name="Kuo A."/>
            <person name="Liang C."/>
            <person name="Lipzen A."/>
            <person name="Lutzoni F."/>
            <person name="Magnuson J."/>
            <person name="Mondo S."/>
            <person name="Nolan M."/>
            <person name="Ohm R."/>
            <person name="Pangilinan J."/>
            <person name="Park H.-J."/>
            <person name="Ramirez L."/>
            <person name="Alfaro M."/>
            <person name="Sun H."/>
            <person name="Tritt A."/>
            <person name="Yoshinaga Y."/>
            <person name="Zwiers L.-H."/>
            <person name="Turgeon B."/>
            <person name="Goodwin S."/>
            <person name="Spatafora J."/>
            <person name="Crous P."/>
            <person name="Grigoriev I."/>
        </authorList>
    </citation>
    <scope>NUCLEOTIDE SEQUENCE</scope>
    <source>
        <strain evidence="3">CBS 122681</strain>
    </source>
</reference>
<dbReference type="GO" id="GO:0007165">
    <property type="term" value="P:signal transduction"/>
    <property type="evidence" value="ECO:0007669"/>
    <property type="project" value="TreeGrafter"/>
</dbReference>
<evidence type="ECO:0000259" key="2">
    <source>
        <dbReference type="PROSITE" id="PS50011"/>
    </source>
</evidence>
<dbReference type="Pfam" id="PF00069">
    <property type="entry name" value="Pkinase"/>
    <property type="match status" value="1"/>
</dbReference>
<dbReference type="PANTHER" id="PTHR48011:SF4">
    <property type="entry name" value="MITOGEN-ACTIVATED PROTEIN KINASE KINASE KINASE 19"/>
    <property type="match status" value="1"/>
</dbReference>
<dbReference type="SUPFAM" id="SSF56112">
    <property type="entry name" value="Protein kinase-like (PK-like)"/>
    <property type="match status" value="1"/>
</dbReference>
<dbReference type="PROSITE" id="PS50011">
    <property type="entry name" value="PROTEIN_KINASE_DOM"/>
    <property type="match status" value="1"/>
</dbReference>
<dbReference type="EMBL" id="MU004293">
    <property type="protein sequence ID" value="KAF2661553.1"/>
    <property type="molecule type" value="Genomic_DNA"/>
</dbReference>
<dbReference type="PANTHER" id="PTHR48011">
    <property type="entry name" value="CCR4-NOT TRANSCRIPTIONAL COMPLEX SUBUNIT CAF120-RELATED"/>
    <property type="match status" value="1"/>
</dbReference>
<dbReference type="Gene3D" id="2.130.10.10">
    <property type="entry name" value="YVTN repeat-like/Quinoprotein amine dehydrogenase"/>
    <property type="match status" value="1"/>
</dbReference>
<dbReference type="GO" id="GO:0004672">
    <property type="term" value="F:protein kinase activity"/>
    <property type="evidence" value="ECO:0007669"/>
    <property type="project" value="InterPro"/>
</dbReference>
<feature type="domain" description="Protein kinase" evidence="2">
    <location>
        <begin position="41"/>
        <end position="309"/>
    </location>
</feature>